<dbReference type="EMBL" id="JAQQWE010000003">
    <property type="protein sequence ID" value="KAK7959167.1"/>
    <property type="molecule type" value="Genomic_DNA"/>
</dbReference>
<protein>
    <submittedName>
        <fullName evidence="2">Uncharacterized protein</fullName>
    </submittedName>
</protein>
<feature type="compositionally biased region" description="Low complexity" evidence="1">
    <location>
        <begin position="35"/>
        <end position="47"/>
    </location>
</feature>
<feature type="compositionally biased region" description="Polar residues" evidence="1">
    <location>
        <begin position="104"/>
        <end position="122"/>
    </location>
</feature>
<reference evidence="2 3" key="1">
    <citation type="submission" date="2023-01" db="EMBL/GenBank/DDBJ databases">
        <title>Analysis of 21 Apiospora genomes using comparative genomics revels a genus with tremendous synthesis potential of carbohydrate active enzymes and secondary metabolites.</title>
        <authorList>
            <person name="Sorensen T."/>
        </authorList>
    </citation>
    <scope>NUCLEOTIDE SEQUENCE [LARGE SCALE GENOMIC DNA]</scope>
    <source>
        <strain evidence="2 3">CBS 24483</strain>
    </source>
</reference>
<keyword evidence="3" id="KW-1185">Reference proteome</keyword>
<dbReference type="RefSeq" id="XP_066702870.1">
    <property type="nucleotide sequence ID" value="XM_066840243.1"/>
</dbReference>
<evidence type="ECO:0000256" key="1">
    <source>
        <dbReference type="SAM" id="MobiDB-lite"/>
    </source>
</evidence>
<proteinExistence type="predicted"/>
<feature type="compositionally biased region" description="Polar residues" evidence="1">
    <location>
        <begin position="129"/>
        <end position="139"/>
    </location>
</feature>
<feature type="region of interest" description="Disordered" evidence="1">
    <location>
        <begin position="338"/>
        <end position="369"/>
    </location>
</feature>
<feature type="compositionally biased region" description="Low complexity" evidence="1">
    <location>
        <begin position="338"/>
        <end position="351"/>
    </location>
</feature>
<organism evidence="2 3">
    <name type="scientific">Apiospora aurea</name>
    <dbReference type="NCBI Taxonomy" id="335848"/>
    <lineage>
        <taxon>Eukaryota</taxon>
        <taxon>Fungi</taxon>
        <taxon>Dikarya</taxon>
        <taxon>Ascomycota</taxon>
        <taxon>Pezizomycotina</taxon>
        <taxon>Sordariomycetes</taxon>
        <taxon>Xylariomycetidae</taxon>
        <taxon>Amphisphaeriales</taxon>
        <taxon>Apiosporaceae</taxon>
        <taxon>Apiospora</taxon>
    </lineage>
</organism>
<feature type="compositionally biased region" description="Low complexity" evidence="1">
    <location>
        <begin position="166"/>
        <end position="181"/>
    </location>
</feature>
<feature type="region of interest" description="Disordered" evidence="1">
    <location>
        <begin position="35"/>
        <end position="84"/>
    </location>
</feature>
<feature type="compositionally biased region" description="Polar residues" evidence="1">
    <location>
        <begin position="182"/>
        <end position="197"/>
    </location>
</feature>
<dbReference type="Proteomes" id="UP001391051">
    <property type="component" value="Unassembled WGS sequence"/>
</dbReference>
<feature type="region of interest" description="Disordered" evidence="1">
    <location>
        <begin position="104"/>
        <end position="139"/>
    </location>
</feature>
<evidence type="ECO:0000313" key="2">
    <source>
        <dbReference type="EMBL" id="KAK7959167.1"/>
    </source>
</evidence>
<accession>A0ABR1QLD6</accession>
<feature type="region of interest" description="Disordered" evidence="1">
    <location>
        <begin position="166"/>
        <end position="312"/>
    </location>
</feature>
<evidence type="ECO:0000313" key="3">
    <source>
        <dbReference type="Proteomes" id="UP001391051"/>
    </source>
</evidence>
<comment type="caution">
    <text evidence="2">The sequence shown here is derived from an EMBL/GenBank/DDBJ whole genome shotgun (WGS) entry which is preliminary data.</text>
</comment>
<gene>
    <name evidence="2" type="ORF">PG986_004021</name>
</gene>
<feature type="compositionally biased region" description="Polar residues" evidence="1">
    <location>
        <begin position="62"/>
        <end position="80"/>
    </location>
</feature>
<sequence length="499" mass="52191">MAHIQARASAEDAARYRNLALAYLAFEPSQEVVGAAPPSSAATNTPAHVPNSTRYIGPTHVGSMSTPPSAQGTAPTQSSVPGVGSRGLFASQPVLSTVEVQQTPRPFSFPQGDTSANQSLGFSSPARPSGNTTTPMPAVPGNNTGFTGVTHISETPGGSMIIPETPLGQSLLPSSQFQPSSVPTNLSFGSSPIGNPNSPRPVDPGMGTGPALIYYPPSLDQSGYELPPPGGQRPVDDDTASEPSESIGGLGTSSPMQTEEDPSSLPIEIPLRFPSSPPQPSSPMELSSSPPPIAGFPSGQPEDPAGPVIPNTSIQSVVPLTQLPSSGLFIPETSPLNLSQFPPSSSQSRPLYDPNLEIHGPAPSTPSSTPPADILAADILVTPALRDLQAHLNNDYGSFRPAQSRNLRVDERGYWVVDTSRWTPQQWLGTWAHLTEFVGGGAAGWSVSARRDGDGATLRVYCFGAMVEHVWWLLFQASEGDVVASGDGGLMLAGLRFWR</sequence>
<name>A0ABR1QLD6_9PEZI</name>
<dbReference type="GeneID" id="92073305"/>